<dbReference type="SMART" id="SM00240">
    <property type="entry name" value="FHA"/>
    <property type="match status" value="2"/>
</dbReference>
<evidence type="ECO:0000256" key="7">
    <source>
        <dbReference type="ARBA" id="ARBA00022989"/>
    </source>
</evidence>
<dbReference type="Pfam" id="PF00005">
    <property type="entry name" value="ABC_tran"/>
    <property type="match status" value="1"/>
</dbReference>
<evidence type="ECO:0008006" key="14">
    <source>
        <dbReference type="Google" id="ProtNLM"/>
    </source>
</evidence>
<keyword evidence="6" id="KW-0067">ATP-binding</keyword>
<dbReference type="GO" id="GO:0016020">
    <property type="term" value="C:membrane"/>
    <property type="evidence" value="ECO:0007669"/>
    <property type="project" value="UniProtKB-SubCell"/>
</dbReference>
<dbReference type="InterPro" id="IPR003593">
    <property type="entry name" value="AAA+_ATPase"/>
</dbReference>
<evidence type="ECO:0000313" key="12">
    <source>
        <dbReference type="EMBL" id="GAB47114.1"/>
    </source>
</evidence>
<feature type="domain" description="FHA" evidence="10">
    <location>
        <begin position="33"/>
        <end position="82"/>
    </location>
</feature>
<dbReference type="InterPro" id="IPR000253">
    <property type="entry name" value="FHA_dom"/>
</dbReference>
<dbReference type="PROSITE" id="PS50893">
    <property type="entry name" value="ABC_TRANSPORTER_2"/>
    <property type="match status" value="1"/>
</dbReference>
<dbReference type="FunFam" id="3.40.50.300:FF:000474">
    <property type="entry name" value="Putative ABC transporter ATP-binding subunit"/>
    <property type="match status" value="1"/>
</dbReference>
<dbReference type="SMART" id="SM00382">
    <property type="entry name" value="AAA"/>
    <property type="match status" value="1"/>
</dbReference>
<keyword evidence="4 9" id="KW-0812">Transmembrane</keyword>
<keyword evidence="3" id="KW-0597">Phosphoprotein</keyword>
<evidence type="ECO:0000313" key="13">
    <source>
        <dbReference type="Proteomes" id="UP000004367"/>
    </source>
</evidence>
<dbReference type="STRING" id="1089455.MOPEL_003_01390"/>
<feature type="transmembrane region" description="Helical" evidence="9">
    <location>
        <begin position="787"/>
        <end position="808"/>
    </location>
</feature>
<dbReference type="GO" id="GO:0005524">
    <property type="term" value="F:ATP binding"/>
    <property type="evidence" value="ECO:0007669"/>
    <property type="project" value="UniProtKB-KW"/>
</dbReference>
<dbReference type="Proteomes" id="UP000004367">
    <property type="component" value="Unassembled WGS sequence"/>
</dbReference>
<dbReference type="Gene3D" id="2.60.200.20">
    <property type="match status" value="2"/>
</dbReference>
<feature type="domain" description="FHA" evidence="10">
    <location>
        <begin position="186"/>
        <end position="235"/>
    </location>
</feature>
<keyword evidence="13" id="KW-1185">Reference proteome</keyword>
<dbReference type="InterPro" id="IPR003439">
    <property type="entry name" value="ABC_transporter-like_ATP-bd"/>
</dbReference>
<organism evidence="12 13">
    <name type="scientific">Mobilicoccus pelagius NBRC 104925</name>
    <dbReference type="NCBI Taxonomy" id="1089455"/>
    <lineage>
        <taxon>Bacteria</taxon>
        <taxon>Bacillati</taxon>
        <taxon>Actinomycetota</taxon>
        <taxon>Actinomycetes</taxon>
        <taxon>Micrococcales</taxon>
        <taxon>Dermatophilaceae</taxon>
        <taxon>Mobilicoccus</taxon>
    </lineage>
</organism>
<evidence type="ECO:0000259" key="11">
    <source>
        <dbReference type="PROSITE" id="PS50893"/>
    </source>
</evidence>
<gene>
    <name evidence="12" type="ORF">MOPEL_003_01390</name>
</gene>
<comment type="caution">
    <text evidence="12">The sequence shown here is derived from an EMBL/GenBank/DDBJ whole genome shotgun (WGS) entry which is preliminary data.</text>
</comment>
<dbReference type="InterPro" id="IPR008984">
    <property type="entry name" value="SMAD_FHA_dom_sf"/>
</dbReference>
<evidence type="ECO:0000256" key="3">
    <source>
        <dbReference type="ARBA" id="ARBA00022553"/>
    </source>
</evidence>
<feature type="transmembrane region" description="Helical" evidence="9">
    <location>
        <begin position="646"/>
        <end position="671"/>
    </location>
</feature>
<feature type="transmembrane region" description="Helical" evidence="9">
    <location>
        <begin position="720"/>
        <end position="741"/>
    </location>
</feature>
<evidence type="ECO:0000256" key="5">
    <source>
        <dbReference type="ARBA" id="ARBA00022741"/>
    </source>
</evidence>
<keyword evidence="5" id="KW-0547">Nucleotide-binding</keyword>
<dbReference type="SUPFAM" id="SSF52540">
    <property type="entry name" value="P-loop containing nucleoside triphosphate hydrolases"/>
    <property type="match status" value="1"/>
</dbReference>
<dbReference type="EMBL" id="BAFE01000003">
    <property type="protein sequence ID" value="GAB47114.1"/>
    <property type="molecule type" value="Genomic_DNA"/>
</dbReference>
<keyword evidence="8 9" id="KW-0472">Membrane</keyword>
<evidence type="ECO:0000256" key="2">
    <source>
        <dbReference type="ARBA" id="ARBA00022448"/>
    </source>
</evidence>
<dbReference type="RefSeq" id="WP_009481012.1">
    <property type="nucleotide sequence ID" value="NZ_BAFE01000003.1"/>
</dbReference>
<feature type="transmembrane region" description="Helical" evidence="9">
    <location>
        <begin position="569"/>
        <end position="588"/>
    </location>
</feature>
<dbReference type="GO" id="GO:0140359">
    <property type="term" value="F:ABC-type transporter activity"/>
    <property type="evidence" value="ECO:0007669"/>
    <property type="project" value="InterPro"/>
</dbReference>
<keyword evidence="7 9" id="KW-1133">Transmembrane helix</keyword>
<dbReference type="Pfam" id="PF01061">
    <property type="entry name" value="ABC2_membrane"/>
    <property type="match status" value="1"/>
</dbReference>
<proteinExistence type="predicted"/>
<dbReference type="PANTHER" id="PTHR48041:SF139">
    <property type="entry name" value="PROTEIN SCARLET"/>
    <property type="match status" value="1"/>
</dbReference>
<dbReference type="GO" id="GO:0016887">
    <property type="term" value="F:ATP hydrolysis activity"/>
    <property type="evidence" value="ECO:0007669"/>
    <property type="project" value="InterPro"/>
</dbReference>
<dbReference type="PANTHER" id="PTHR48041">
    <property type="entry name" value="ABC TRANSPORTER G FAMILY MEMBER 28"/>
    <property type="match status" value="1"/>
</dbReference>
<evidence type="ECO:0000259" key="10">
    <source>
        <dbReference type="PROSITE" id="PS50006"/>
    </source>
</evidence>
<dbReference type="Pfam" id="PF00498">
    <property type="entry name" value="FHA"/>
    <property type="match status" value="2"/>
</dbReference>
<dbReference type="eggNOG" id="COG0842">
    <property type="taxonomic scope" value="Bacteria"/>
</dbReference>
<dbReference type="PROSITE" id="PS50006">
    <property type="entry name" value="FHA_DOMAIN"/>
    <property type="match status" value="2"/>
</dbReference>
<dbReference type="eggNOG" id="COG1131">
    <property type="taxonomic scope" value="Bacteria"/>
</dbReference>
<name>H5UN06_9MICO</name>
<protein>
    <recommendedName>
        <fullName evidence="14">ABC transporter ATP-binding/permease protein</fullName>
    </recommendedName>
</protein>
<evidence type="ECO:0000256" key="6">
    <source>
        <dbReference type="ARBA" id="ARBA00022840"/>
    </source>
</evidence>
<dbReference type="InterPro" id="IPR027417">
    <property type="entry name" value="P-loop_NTPase"/>
</dbReference>
<dbReference type="SUPFAM" id="SSF49879">
    <property type="entry name" value="SMAD/FHA domain"/>
    <property type="match status" value="2"/>
</dbReference>
<sequence length="816" mass="85901">MSTTSTADVARGGAALDLVWGPHRWSLEPGRAHVVGRDPSADLHLDHPEVSRRHAVVVHGDTGWVLRDTGSLNGTHVDGVRLAEIPLVPGRSVRLGTSPQAPVLQVGTVPAPTPAAPIAAPGLASPAAPATAAVPAVPSAAETPAVGAPAVVGPPVELHEVGMQAPWSPVEDGSIAVARRSTPTTVTLGRDRSNTIVVDDLLVSRHHLRATPRGVGFWIEDLGSVNGTYIDGARITAALLTPGSLLTVGHHEFRIHGDSLLMVEADTRVSFVADHLSYQLPSGKVLLGDVSFDLPDSSLLAVIGPSGAGKSTLLNALTGARPATRGSVTFDGRDLYANYAELRDRIGVVPQDDVVHTQLTVRQALEYASLLRFPVDLDTATRRARIDEVVDELGLRAHVDTRVDALSGGQRKRTSVALELLTRPSLLFLDEPTSGLDPGLDKSVMTTLRTLADDGRTVVVITHSVANLGMCDRVLLLAPGGYIAFFGRPEEVLPYFGLDDYSDVFAQVSADPLGCANRYAHHAATTRTAAAPTPVTTLVPSRPPRRQPVLRQTVTLVRRHLQVLAADRSYAVFTALLPIVLAALVAAVPGKAGFTRPRPPDLGEPAQLLVVLMVGAAFMGMSASARDLVGERPILRREKAVGLSTVAYLVAKLVVFALLTALQSAVLVTLVLLVKDAPDIGAVTGSGRIELYAAVALTAFASAVLGMVISAVVGTGEQVMPLLVVAIMAQLVLCGGLIPVVGRAVLEQLAWIAPSRWGYAAGASTVDLLGRSPGRDDDPLWHHTPEAWWLDMGMLGVIALVAATLVALRLSREARP</sequence>
<evidence type="ECO:0000256" key="1">
    <source>
        <dbReference type="ARBA" id="ARBA00004141"/>
    </source>
</evidence>
<evidence type="ECO:0000256" key="9">
    <source>
        <dbReference type="SAM" id="Phobius"/>
    </source>
</evidence>
<feature type="transmembrane region" description="Helical" evidence="9">
    <location>
        <begin position="608"/>
        <end position="625"/>
    </location>
</feature>
<dbReference type="AlphaFoldDB" id="H5UN06"/>
<dbReference type="Gene3D" id="3.40.50.300">
    <property type="entry name" value="P-loop containing nucleotide triphosphate hydrolases"/>
    <property type="match status" value="1"/>
</dbReference>
<dbReference type="InterPro" id="IPR013525">
    <property type="entry name" value="ABC2_TM"/>
</dbReference>
<feature type="domain" description="ABC transporter" evidence="11">
    <location>
        <begin position="271"/>
        <end position="505"/>
    </location>
</feature>
<dbReference type="CDD" id="cd00060">
    <property type="entry name" value="FHA"/>
    <property type="match status" value="1"/>
</dbReference>
<reference evidence="12 13" key="1">
    <citation type="submission" date="2012-02" db="EMBL/GenBank/DDBJ databases">
        <title>Whole genome shotgun sequence of Mobilicoccus pelagius NBRC 104925.</title>
        <authorList>
            <person name="Yoshida Y."/>
            <person name="Hosoyama A."/>
            <person name="Tsuchikane K."/>
            <person name="Katsumata H."/>
            <person name="Yamazaki S."/>
            <person name="Fujita N."/>
        </authorList>
    </citation>
    <scope>NUCLEOTIDE SEQUENCE [LARGE SCALE GENOMIC DNA]</scope>
    <source>
        <strain evidence="12 13">NBRC 104925</strain>
    </source>
</reference>
<feature type="transmembrane region" description="Helical" evidence="9">
    <location>
        <begin position="691"/>
        <end position="713"/>
    </location>
</feature>
<keyword evidence="2" id="KW-0813">Transport</keyword>
<evidence type="ECO:0000256" key="8">
    <source>
        <dbReference type="ARBA" id="ARBA00023136"/>
    </source>
</evidence>
<accession>H5UN06</accession>
<evidence type="ECO:0000256" key="4">
    <source>
        <dbReference type="ARBA" id="ARBA00022692"/>
    </source>
</evidence>
<dbReference type="InterPro" id="IPR050352">
    <property type="entry name" value="ABCG_transporters"/>
</dbReference>
<comment type="subcellular location">
    <subcellularLocation>
        <location evidence="1">Membrane</location>
        <topology evidence="1">Multi-pass membrane protein</topology>
    </subcellularLocation>
</comment>